<gene>
    <name evidence="2" type="ORF">SEA_BIRKSANDSOCKS_98</name>
</gene>
<protein>
    <submittedName>
        <fullName evidence="2">Uncharacterized protein</fullName>
    </submittedName>
</protein>
<sequence length="115" mass="12525">MNDQPEPTDGTDADRCTPAGTEPDALAVHMSPTWCGEATSLEHAGSNNAHDFMTSGHHDYRAAKRALLDHLMTRLGDNVGLRLVLETDSFCEFEVTDHDGRAIGSASITEVKYHD</sequence>
<evidence type="ECO:0000313" key="2">
    <source>
        <dbReference type="EMBL" id="AUE22208.1"/>
    </source>
</evidence>
<evidence type="ECO:0000256" key="1">
    <source>
        <dbReference type="SAM" id="MobiDB-lite"/>
    </source>
</evidence>
<keyword evidence="3" id="KW-1185">Reference proteome</keyword>
<organism evidence="2 3">
    <name type="scientific">Gordonia phage BirksAndSocks</name>
    <dbReference type="NCBI Taxonomy" id="2047831"/>
    <lineage>
        <taxon>Viruses</taxon>
        <taxon>Duplodnaviria</taxon>
        <taxon>Heunggongvirae</taxon>
        <taxon>Uroviricota</taxon>
        <taxon>Caudoviricetes</taxon>
        <taxon>Montyvirus</taxon>
        <taxon>Montyvirus birksandsocks</taxon>
    </lineage>
</organism>
<dbReference type="EMBL" id="MG099940">
    <property type="protein sequence ID" value="AUE22208.1"/>
    <property type="molecule type" value="Genomic_DNA"/>
</dbReference>
<feature type="region of interest" description="Disordered" evidence="1">
    <location>
        <begin position="1"/>
        <end position="23"/>
    </location>
</feature>
<evidence type="ECO:0000313" key="3">
    <source>
        <dbReference type="Proteomes" id="UP000240474"/>
    </source>
</evidence>
<accession>A0A2H4YDG8</accession>
<reference evidence="2 3" key="1">
    <citation type="submission" date="2017-10" db="EMBL/GenBank/DDBJ databases">
        <authorList>
            <person name="Koppala N."/>
            <person name="Smith C."/>
            <person name="Hicks E."/>
            <person name="VanDolah M."/>
            <person name="Fryberger R."/>
            <person name="Simpson Z."/>
            <person name="Schmith W."/>
            <person name="Rense A."/>
            <person name="Bortz R.L."/>
            <person name="Warner M.H."/>
            <person name="Garlena R.A."/>
            <person name="Russell D.A."/>
            <person name="Pope W.H."/>
            <person name="Jacobs-Sera D."/>
            <person name="Hendrix R.W."/>
            <person name="Hatfull G.F."/>
        </authorList>
    </citation>
    <scope>NUCLEOTIDE SEQUENCE [LARGE SCALE GENOMIC DNA]</scope>
</reference>
<dbReference type="Proteomes" id="UP000240474">
    <property type="component" value="Segment"/>
</dbReference>
<proteinExistence type="predicted"/>
<name>A0A2H4YDG8_9CAUD</name>